<sequence>MDHTFDWNRMRAFLATAETGSLSAAARTLGLTQPTVGRQVSGLEEELGLALFERTARSMTMTDAGRDLLSEARAMGAAADRIALRAQGRVHTLDGTVRITASDMMSAYVLPDTLLKLRQMAPRLRVDVIASNDIRDILKREADIAIRHVRPEQPDLIARSIGDAPAHLYASKEYIAARGRPETLSDLENHAFISMGDDALYLDAMQQRGIPVSAENLRSGSTSGITIWELVRKGFGIFPMSEDIACKFDDVEPVLADVTDMSFPVWLVTHRELHTSRRIRLVFDLLADMLRGRGVNRATCRPSPW</sequence>
<reference evidence="6 7" key="1">
    <citation type="submission" date="2024-08" db="EMBL/GenBank/DDBJ databases">
        <title>Tateyamaria sp. nov., isolated from marine algae.</title>
        <authorList>
            <person name="Choi B.J."/>
            <person name="Kim J.M."/>
            <person name="Lee J.K."/>
            <person name="Choi D.G."/>
            <person name="Bayburt H."/>
            <person name="Baek J.H."/>
            <person name="Han D.M."/>
            <person name="Jeon C.O."/>
        </authorList>
    </citation>
    <scope>NUCLEOTIDE SEQUENCE [LARGE SCALE GENOMIC DNA]</scope>
    <source>
        <strain evidence="6 7">KMU-156</strain>
    </source>
</reference>
<evidence type="ECO:0000256" key="1">
    <source>
        <dbReference type="ARBA" id="ARBA00009437"/>
    </source>
</evidence>
<dbReference type="InterPro" id="IPR000847">
    <property type="entry name" value="LysR_HTH_N"/>
</dbReference>
<dbReference type="EMBL" id="JBHDIY010000002">
    <property type="protein sequence ID" value="MFL4469782.1"/>
    <property type="molecule type" value="Genomic_DNA"/>
</dbReference>
<organism evidence="6 7">
    <name type="scientific">Tateyamaria armeniaca</name>
    <dbReference type="NCBI Taxonomy" id="2518930"/>
    <lineage>
        <taxon>Bacteria</taxon>
        <taxon>Pseudomonadati</taxon>
        <taxon>Pseudomonadota</taxon>
        <taxon>Alphaproteobacteria</taxon>
        <taxon>Rhodobacterales</taxon>
        <taxon>Roseobacteraceae</taxon>
        <taxon>Tateyamaria</taxon>
    </lineage>
</organism>
<dbReference type="PROSITE" id="PS50931">
    <property type="entry name" value="HTH_LYSR"/>
    <property type="match status" value="1"/>
</dbReference>
<dbReference type="PANTHER" id="PTHR30537:SF3">
    <property type="entry name" value="TRANSCRIPTIONAL REGULATORY PROTEIN"/>
    <property type="match status" value="1"/>
</dbReference>
<dbReference type="Gene3D" id="3.40.190.290">
    <property type="match status" value="1"/>
</dbReference>
<gene>
    <name evidence="6" type="ORF">ACERZ8_07845</name>
</gene>
<keyword evidence="2" id="KW-0805">Transcription regulation</keyword>
<dbReference type="RefSeq" id="WP_407591687.1">
    <property type="nucleotide sequence ID" value="NZ_JBHDIY010000002.1"/>
</dbReference>
<keyword evidence="7" id="KW-1185">Reference proteome</keyword>
<evidence type="ECO:0000256" key="4">
    <source>
        <dbReference type="ARBA" id="ARBA00023163"/>
    </source>
</evidence>
<dbReference type="PRINTS" id="PR00039">
    <property type="entry name" value="HTHLYSR"/>
</dbReference>
<dbReference type="SUPFAM" id="SSF46785">
    <property type="entry name" value="Winged helix' DNA-binding domain"/>
    <property type="match status" value="1"/>
</dbReference>
<evidence type="ECO:0000256" key="3">
    <source>
        <dbReference type="ARBA" id="ARBA00023125"/>
    </source>
</evidence>
<evidence type="ECO:0000259" key="5">
    <source>
        <dbReference type="PROSITE" id="PS50931"/>
    </source>
</evidence>
<dbReference type="Proteomes" id="UP001627408">
    <property type="component" value="Unassembled WGS sequence"/>
</dbReference>
<evidence type="ECO:0000313" key="6">
    <source>
        <dbReference type="EMBL" id="MFL4469782.1"/>
    </source>
</evidence>
<evidence type="ECO:0000313" key="7">
    <source>
        <dbReference type="Proteomes" id="UP001627408"/>
    </source>
</evidence>
<evidence type="ECO:0000256" key="2">
    <source>
        <dbReference type="ARBA" id="ARBA00023015"/>
    </source>
</evidence>
<protein>
    <submittedName>
        <fullName evidence="6">LysR family transcriptional regulator</fullName>
    </submittedName>
</protein>
<feature type="domain" description="HTH lysR-type" evidence="5">
    <location>
        <begin position="5"/>
        <end position="62"/>
    </location>
</feature>
<dbReference type="Pfam" id="PF00126">
    <property type="entry name" value="HTH_1"/>
    <property type="match status" value="1"/>
</dbReference>
<dbReference type="Gene3D" id="1.10.10.10">
    <property type="entry name" value="Winged helix-like DNA-binding domain superfamily/Winged helix DNA-binding domain"/>
    <property type="match status" value="1"/>
</dbReference>
<keyword evidence="3" id="KW-0238">DNA-binding</keyword>
<comment type="similarity">
    <text evidence="1">Belongs to the LysR transcriptional regulatory family.</text>
</comment>
<dbReference type="SUPFAM" id="SSF53850">
    <property type="entry name" value="Periplasmic binding protein-like II"/>
    <property type="match status" value="1"/>
</dbReference>
<dbReference type="InterPro" id="IPR036388">
    <property type="entry name" value="WH-like_DNA-bd_sf"/>
</dbReference>
<comment type="caution">
    <text evidence="6">The sequence shown here is derived from an EMBL/GenBank/DDBJ whole genome shotgun (WGS) entry which is preliminary data.</text>
</comment>
<dbReference type="InterPro" id="IPR036390">
    <property type="entry name" value="WH_DNA-bd_sf"/>
</dbReference>
<dbReference type="Pfam" id="PF03466">
    <property type="entry name" value="LysR_substrate"/>
    <property type="match status" value="1"/>
</dbReference>
<dbReference type="PANTHER" id="PTHR30537">
    <property type="entry name" value="HTH-TYPE TRANSCRIPTIONAL REGULATOR"/>
    <property type="match status" value="1"/>
</dbReference>
<proteinExistence type="inferred from homology"/>
<accession>A0ABW8UVU3</accession>
<dbReference type="InterPro" id="IPR005119">
    <property type="entry name" value="LysR_subst-bd"/>
</dbReference>
<keyword evidence="4" id="KW-0804">Transcription</keyword>
<name>A0ABW8UVU3_9RHOB</name>
<dbReference type="InterPro" id="IPR058163">
    <property type="entry name" value="LysR-type_TF_proteobact-type"/>
</dbReference>